<name>A0AAV4F4B6_9GAST</name>
<evidence type="ECO:0000313" key="3">
    <source>
        <dbReference type="Proteomes" id="UP000762676"/>
    </source>
</evidence>
<sequence>RQRKTNNNPPDNPEQRPEKTAKQRCPADNKRGPAQAAKNSIAKTGVDRFHRGNKEDSRSCEAG</sequence>
<gene>
    <name evidence="2" type="ORF">ElyMa_003710300</name>
</gene>
<keyword evidence="3" id="KW-1185">Reference proteome</keyword>
<feature type="compositionally biased region" description="Basic and acidic residues" evidence="1">
    <location>
        <begin position="45"/>
        <end position="63"/>
    </location>
</feature>
<reference evidence="2 3" key="1">
    <citation type="journal article" date="2021" name="Elife">
        <title>Chloroplast acquisition without the gene transfer in kleptoplastic sea slugs, Plakobranchus ocellatus.</title>
        <authorList>
            <person name="Maeda T."/>
            <person name="Takahashi S."/>
            <person name="Yoshida T."/>
            <person name="Shimamura S."/>
            <person name="Takaki Y."/>
            <person name="Nagai Y."/>
            <person name="Toyoda A."/>
            <person name="Suzuki Y."/>
            <person name="Arimoto A."/>
            <person name="Ishii H."/>
            <person name="Satoh N."/>
            <person name="Nishiyama T."/>
            <person name="Hasebe M."/>
            <person name="Maruyama T."/>
            <person name="Minagawa J."/>
            <person name="Obokata J."/>
            <person name="Shigenobu S."/>
        </authorList>
    </citation>
    <scope>NUCLEOTIDE SEQUENCE [LARGE SCALE GENOMIC DNA]</scope>
</reference>
<feature type="region of interest" description="Disordered" evidence="1">
    <location>
        <begin position="1"/>
        <end position="63"/>
    </location>
</feature>
<dbReference type="AlphaFoldDB" id="A0AAV4F4B6"/>
<accession>A0AAV4F4B6</accession>
<proteinExistence type="predicted"/>
<feature type="compositionally biased region" description="Basic and acidic residues" evidence="1">
    <location>
        <begin position="13"/>
        <end position="31"/>
    </location>
</feature>
<organism evidence="2 3">
    <name type="scientific">Elysia marginata</name>
    <dbReference type="NCBI Taxonomy" id="1093978"/>
    <lineage>
        <taxon>Eukaryota</taxon>
        <taxon>Metazoa</taxon>
        <taxon>Spiralia</taxon>
        <taxon>Lophotrochozoa</taxon>
        <taxon>Mollusca</taxon>
        <taxon>Gastropoda</taxon>
        <taxon>Heterobranchia</taxon>
        <taxon>Euthyneura</taxon>
        <taxon>Panpulmonata</taxon>
        <taxon>Sacoglossa</taxon>
        <taxon>Placobranchoidea</taxon>
        <taxon>Plakobranchidae</taxon>
        <taxon>Elysia</taxon>
    </lineage>
</organism>
<evidence type="ECO:0000256" key="1">
    <source>
        <dbReference type="SAM" id="MobiDB-lite"/>
    </source>
</evidence>
<feature type="non-terminal residue" evidence="2">
    <location>
        <position position="1"/>
    </location>
</feature>
<dbReference type="EMBL" id="BMAT01007607">
    <property type="protein sequence ID" value="GFR67600.1"/>
    <property type="molecule type" value="Genomic_DNA"/>
</dbReference>
<dbReference type="Proteomes" id="UP000762676">
    <property type="component" value="Unassembled WGS sequence"/>
</dbReference>
<protein>
    <submittedName>
        <fullName evidence="2">Uncharacterized protein</fullName>
    </submittedName>
</protein>
<evidence type="ECO:0000313" key="2">
    <source>
        <dbReference type="EMBL" id="GFR67600.1"/>
    </source>
</evidence>
<comment type="caution">
    <text evidence="2">The sequence shown here is derived from an EMBL/GenBank/DDBJ whole genome shotgun (WGS) entry which is preliminary data.</text>
</comment>